<dbReference type="Proteomes" id="UP001196413">
    <property type="component" value="Unassembled WGS sequence"/>
</dbReference>
<dbReference type="AlphaFoldDB" id="A0AAD5NAK0"/>
<sequence>MSIGVQQASGHFNMLDDQYQSKSNAEENTSSNRVLLYLIRLKVRLTTLLQEENLLR</sequence>
<gene>
    <name evidence="1" type="ORF">KIN20_025165</name>
</gene>
<name>A0AAD5NAK0_PARTN</name>
<dbReference type="EMBL" id="JAHQIW010005117">
    <property type="protein sequence ID" value="KAJ1364966.1"/>
    <property type="molecule type" value="Genomic_DNA"/>
</dbReference>
<organism evidence="1 2">
    <name type="scientific">Parelaphostrongylus tenuis</name>
    <name type="common">Meningeal worm</name>
    <dbReference type="NCBI Taxonomy" id="148309"/>
    <lineage>
        <taxon>Eukaryota</taxon>
        <taxon>Metazoa</taxon>
        <taxon>Ecdysozoa</taxon>
        <taxon>Nematoda</taxon>
        <taxon>Chromadorea</taxon>
        <taxon>Rhabditida</taxon>
        <taxon>Rhabditina</taxon>
        <taxon>Rhabditomorpha</taxon>
        <taxon>Strongyloidea</taxon>
        <taxon>Metastrongylidae</taxon>
        <taxon>Parelaphostrongylus</taxon>
    </lineage>
</organism>
<evidence type="ECO:0000313" key="2">
    <source>
        <dbReference type="Proteomes" id="UP001196413"/>
    </source>
</evidence>
<proteinExistence type="predicted"/>
<evidence type="ECO:0000313" key="1">
    <source>
        <dbReference type="EMBL" id="KAJ1364966.1"/>
    </source>
</evidence>
<reference evidence="1" key="1">
    <citation type="submission" date="2021-06" db="EMBL/GenBank/DDBJ databases">
        <title>Parelaphostrongylus tenuis whole genome reference sequence.</title>
        <authorList>
            <person name="Garwood T.J."/>
            <person name="Larsen P.A."/>
            <person name="Fountain-Jones N.M."/>
            <person name="Garbe J.R."/>
            <person name="Macchietto M.G."/>
            <person name="Kania S.A."/>
            <person name="Gerhold R.W."/>
            <person name="Richards J.E."/>
            <person name="Wolf T.M."/>
        </authorList>
    </citation>
    <scope>NUCLEOTIDE SEQUENCE</scope>
    <source>
        <strain evidence="1">MNPRO001-30</strain>
        <tissue evidence="1">Meninges</tissue>
    </source>
</reference>
<keyword evidence="2" id="KW-1185">Reference proteome</keyword>
<accession>A0AAD5NAK0</accession>
<comment type="caution">
    <text evidence="1">The sequence shown here is derived from an EMBL/GenBank/DDBJ whole genome shotgun (WGS) entry which is preliminary data.</text>
</comment>
<protein>
    <submittedName>
        <fullName evidence="1">Uncharacterized protein</fullName>
    </submittedName>
</protein>